<proteinExistence type="predicted"/>
<organism evidence="2">
    <name type="scientific">Alectorobius mimon</name>
    <dbReference type="NCBI Taxonomy" id="360319"/>
    <lineage>
        <taxon>Eukaryota</taxon>
        <taxon>Metazoa</taxon>
        <taxon>Ecdysozoa</taxon>
        <taxon>Arthropoda</taxon>
        <taxon>Chelicerata</taxon>
        <taxon>Arachnida</taxon>
        <taxon>Acari</taxon>
        <taxon>Parasitiformes</taxon>
        <taxon>Ixodida</taxon>
        <taxon>Ixodoidea</taxon>
        <taxon>Argasidae</taxon>
        <taxon>Ornithodorinae</taxon>
        <taxon>Alectorobius</taxon>
    </lineage>
</organism>
<feature type="non-terminal residue" evidence="2">
    <location>
        <position position="1"/>
    </location>
</feature>
<sequence length="163" mass="17447">KHTHTHKDVTCFRIFLVCLVFSSLFLHAPRVALGRVKVVGCVGSVARNFSPKILKKPKLRGPQAETVPSRGEDSDDVTGAASLLLDSFEAAGLSARALVSDPLSAPEASGWLPPPPPPLDRLGDLSRDFSRGLSSASCCPSSSWEFVRGPLLRGRGRYGGRLL</sequence>
<dbReference type="EMBL" id="GEIB01001050">
    <property type="protein sequence ID" value="JAR87026.1"/>
    <property type="molecule type" value="Transcribed_RNA"/>
</dbReference>
<reference evidence="2" key="1">
    <citation type="submission" date="2016-03" db="EMBL/GenBank/DDBJ databases">
        <title>Gut transcriptome analysis on engorged females of Ornithodoros mimon (Acari: Argasidae) and phylogenetic inferences of soft ticks.</title>
        <authorList>
            <person name="Landulfo G.A."/>
            <person name="Giovanni D."/>
            <person name="Carvalho E."/>
            <person name="Junqueira-de-Azevedo I."/>
            <person name="Patane J."/>
            <person name="Mendoca R."/>
            <person name="Barros-Battesti D."/>
        </authorList>
    </citation>
    <scope>NUCLEOTIDE SEQUENCE</scope>
    <source>
        <strain evidence="2">Females</strain>
        <tissue evidence="2">Gut</tissue>
    </source>
</reference>
<protein>
    <submittedName>
        <fullName evidence="2">Uncharacterized protein</fullName>
    </submittedName>
</protein>
<evidence type="ECO:0000256" key="1">
    <source>
        <dbReference type="SAM" id="MobiDB-lite"/>
    </source>
</evidence>
<dbReference type="AlphaFoldDB" id="A0A147B8A8"/>
<feature type="region of interest" description="Disordered" evidence="1">
    <location>
        <begin position="105"/>
        <end position="125"/>
    </location>
</feature>
<name>A0A147B8A8_9ACAR</name>
<accession>A0A147B8A8</accession>
<evidence type="ECO:0000313" key="2">
    <source>
        <dbReference type="EMBL" id="JAR87026.1"/>
    </source>
</evidence>